<feature type="region of interest" description="Disordered" evidence="1">
    <location>
        <begin position="68"/>
        <end position="207"/>
    </location>
</feature>
<proteinExistence type="predicted"/>
<name>A0ABP0TKG1_9BRYO</name>
<keyword evidence="2" id="KW-0812">Transmembrane</keyword>
<feature type="compositionally biased region" description="Polar residues" evidence="1">
    <location>
        <begin position="119"/>
        <end position="137"/>
    </location>
</feature>
<dbReference type="PANTHER" id="PTHR37233">
    <property type="entry name" value="TRANSMEMBRANE PROTEIN"/>
    <property type="match status" value="1"/>
</dbReference>
<keyword evidence="2" id="KW-0472">Membrane</keyword>
<accession>A0ABP0TKG1</accession>
<dbReference type="Proteomes" id="UP001497512">
    <property type="component" value="Chromosome 12"/>
</dbReference>
<protein>
    <recommendedName>
        <fullName evidence="5">Chlororespiratory reduction 3</fullName>
    </recommendedName>
</protein>
<evidence type="ECO:0008006" key="5">
    <source>
        <dbReference type="Google" id="ProtNLM"/>
    </source>
</evidence>
<feature type="transmembrane region" description="Helical" evidence="2">
    <location>
        <begin position="265"/>
        <end position="286"/>
    </location>
</feature>
<keyword evidence="2" id="KW-1133">Transmembrane helix</keyword>
<keyword evidence="4" id="KW-1185">Reference proteome</keyword>
<evidence type="ECO:0000256" key="2">
    <source>
        <dbReference type="SAM" id="Phobius"/>
    </source>
</evidence>
<sequence>MGTVAGATAHLTASYSCQVQGHGVLHLMTSPNGSLSHLAKLNPRLVCIRSRPQVLPQRSSMIICKSMESETTDGSEEVAKVESSSNGSSLAPPPPPPPSSSSSSPFTSGKISSRIAVKSVSNGETGRPSPNNSASLTDESKPPGPSSISTTPQKPAIRTTTEFKPSKSLLEKGNQGAFPTGRISPFAEDRLKSSVPPSSSSRVSSRTMINSGKQVLEAFKRGEVEGKTTKFGQPIVPKNIFEDTRRTPEEIAADKFQFQLSTDGLLLGLSFVLVIALMLATAFLVWKVGAIHYNE</sequence>
<reference evidence="3" key="1">
    <citation type="submission" date="2024-02" db="EMBL/GenBank/DDBJ databases">
        <authorList>
            <consortium name="ELIXIR-Norway"/>
            <consortium name="Elixir Norway"/>
        </authorList>
    </citation>
    <scope>NUCLEOTIDE SEQUENCE</scope>
</reference>
<feature type="compositionally biased region" description="Polar residues" evidence="1">
    <location>
        <begin position="146"/>
        <end position="163"/>
    </location>
</feature>
<organism evidence="3 4">
    <name type="scientific">Sphagnum troendelagicum</name>
    <dbReference type="NCBI Taxonomy" id="128251"/>
    <lineage>
        <taxon>Eukaryota</taxon>
        <taxon>Viridiplantae</taxon>
        <taxon>Streptophyta</taxon>
        <taxon>Embryophyta</taxon>
        <taxon>Bryophyta</taxon>
        <taxon>Sphagnophytina</taxon>
        <taxon>Sphagnopsida</taxon>
        <taxon>Sphagnales</taxon>
        <taxon>Sphagnaceae</taxon>
        <taxon>Sphagnum</taxon>
    </lineage>
</organism>
<feature type="compositionally biased region" description="Low complexity" evidence="1">
    <location>
        <begin position="100"/>
        <end position="113"/>
    </location>
</feature>
<evidence type="ECO:0000313" key="3">
    <source>
        <dbReference type="EMBL" id="CAK9198331.1"/>
    </source>
</evidence>
<feature type="compositionally biased region" description="Low complexity" evidence="1">
    <location>
        <begin position="193"/>
        <end position="206"/>
    </location>
</feature>
<evidence type="ECO:0000256" key="1">
    <source>
        <dbReference type="SAM" id="MobiDB-lite"/>
    </source>
</evidence>
<dbReference type="EMBL" id="OZ019904">
    <property type="protein sequence ID" value="CAK9198331.1"/>
    <property type="molecule type" value="Genomic_DNA"/>
</dbReference>
<gene>
    <name evidence="3" type="ORF">CSSPTR1EN2_LOCUS4383</name>
</gene>
<dbReference type="PANTHER" id="PTHR37233:SF2">
    <property type="entry name" value="TRANSMEMBRANE PROTEIN"/>
    <property type="match status" value="1"/>
</dbReference>
<evidence type="ECO:0000313" key="4">
    <source>
        <dbReference type="Proteomes" id="UP001497512"/>
    </source>
</evidence>